<dbReference type="Gene3D" id="1.10.10.10">
    <property type="entry name" value="Winged helix-like DNA-binding domain superfamily/Winged helix DNA-binding domain"/>
    <property type="match status" value="1"/>
</dbReference>
<dbReference type="AlphaFoldDB" id="A0A2N0VFF4"/>
<gene>
    <name evidence="4" type="primary">dprA</name>
    <name evidence="4" type="ORF">CWD77_12695</name>
</gene>
<evidence type="ECO:0000313" key="5">
    <source>
        <dbReference type="Proteomes" id="UP000233398"/>
    </source>
</evidence>
<dbReference type="Pfam" id="PF02481">
    <property type="entry name" value="DNA_processg_A"/>
    <property type="match status" value="1"/>
</dbReference>
<dbReference type="InterPro" id="IPR003488">
    <property type="entry name" value="DprA"/>
</dbReference>
<evidence type="ECO:0000313" key="4">
    <source>
        <dbReference type="EMBL" id="PKD42905.1"/>
    </source>
</evidence>
<dbReference type="Gene3D" id="3.40.50.450">
    <property type="match status" value="1"/>
</dbReference>
<evidence type="ECO:0000259" key="3">
    <source>
        <dbReference type="Pfam" id="PF17782"/>
    </source>
</evidence>
<dbReference type="InterPro" id="IPR057666">
    <property type="entry name" value="DrpA_SLOG"/>
</dbReference>
<dbReference type="PANTHER" id="PTHR43022:SF1">
    <property type="entry name" value="PROTEIN SMF"/>
    <property type="match status" value="1"/>
</dbReference>
<feature type="domain" description="Smf/DprA SLOG" evidence="2">
    <location>
        <begin position="75"/>
        <end position="285"/>
    </location>
</feature>
<name>A0A2N0VFF4_9BACT</name>
<feature type="domain" description="DprA winged helix" evidence="3">
    <location>
        <begin position="306"/>
        <end position="358"/>
    </location>
</feature>
<dbReference type="SUPFAM" id="SSF102405">
    <property type="entry name" value="MCP/YpsA-like"/>
    <property type="match status" value="1"/>
</dbReference>
<comment type="caution">
    <text evidence="4">The sequence shown here is derived from an EMBL/GenBank/DDBJ whole genome shotgun (WGS) entry which is preliminary data.</text>
</comment>
<sequence>MIALSLVPEMGPGRAKKLLQLTGVESADQLFDLNIRDYLKADGIGKQVSKYLSEFDDWEAVDKILLRTEKIAATLIAFDDDHYPKLLKHIYDPPLILWCKGDLSVLDEPGIAVVGTRNPGSYGLKQSEYWSQKLVQNGITVNSGLAYGVDAKAHQTAVENGGKTVAVLGSGIDVIYPAKNKPLAKRIIDSGGLIMSEFPPGTKPDAGNFPGRNRIVSGMSHGVLVVESGVKGGSMITARYALDQNREVFVVPHQLGYIKGKGCNYLIQNGQGKLVRDIDDILEEISVETNTNKPSEKTVSTWRSLSLTDDESKLCEMLDGKSLHIDQISEITGQPTFKLLPQMLTLELKGAITQKAGKYFEAC</sequence>
<dbReference type="Proteomes" id="UP000233398">
    <property type="component" value="Unassembled WGS sequence"/>
</dbReference>
<dbReference type="GO" id="GO:0009294">
    <property type="term" value="P:DNA-mediated transformation"/>
    <property type="evidence" value="ECO:0007669"/>
    <property type="project" value="InterPro"/>
</dbReference>
<proteinExistence type="inferred from homology"/>
<dbReference type="InterPro" id="IPR036388">
    <property type="entry name" value="WH-like_DNA-bd_sf"/>
</dbReference>
<accession>A0A2N0VFF4</accession>
<reference evidence="4 5" key="1">
    <citation type="submission" date="2017-11" db="EMBL/GenBank/DDBJ databases">
        <title>Rhodohalobacter 15182 sp. nov., isolated from a salt lake.</title>
        <authorList>
            <person name="Han S."/>
        </authorList>
    </citation>
    <scope>NUCLEOTIDE SEQUENCE [LARGE SCALE GENOMIC DNA]</scope>
    <source>
        <strain evidence="4 5">15182</strain>
    </source>
</reference>
<dbReference type="Pfam" id="PF17782">
    <property type="entry name" value="WHD_DprA"/>
    <property type="match status" value="1"/>
</dbReference>
<evidence type="ECO:0000256" key="1">
    <source>
        <dbReference type="ARBA" id="ARBA00006525"/>
    </source>
</evidence>
<evidence type="ECO:0000259" key="2">
    <source>
        <dbReference type="Pfam" id="PF02481"/>
    </source>
</evidence>
<organism evidence="4 5">
    <name type="scientific">Rhodohalobacter barkolensis</name>
    <dbReference type="NCBI Taxonomy" id="2053187"/>
    <lineage>
        <taxon>Bacteria</taxon>
        <taxon>Pseudomonadati</taxon>
        <taxon>Balneolota</taxon>
        <taxon>Balneolia</taxon>
        <taxon>Balneolales</taxon>
        <taxon>Balneolaceae</taxon>
        <taxon>Rhodohalobacter</taxon>
    </lineage>
</organism>
<dbReference type="EMBL" id="PISP01000004">
    <property type="protein sequence ID" value="PKD42905.1"/>
    <property type="molecule type" value="Genomic_DNA"/>
</dbReference>
<protein>
    <submittedName>
        <fullName evidence="4">DNA-protecting protein DprA</fullName>
    </submittedName>
</protein>
<dbReference type="InterPro" id="IPR041614">
    <property type="entry name" value="DprA_WH"/>
</dbReference>
<dbReference type="NCBIfam" id="TIGR00732">
    <property type="entry name" value="dprA"/>
    <property type="match status" value="1"/>
</dbReference>
<keyword evidence="5" id="KW-1185">Reference proteome</keyword>
<dbReference type="PANTHER" id="PTHR43022">
    <property type="entry name" value="PROTEIN SMF"/>
    <property type="match status" value="1"/>
</dbReference>
<comment type="similarity">
    <text evidence="1">Belongs to the DprA/Smf family.</text>
</comment>